<accession>A0A0E0GMI0</accession>
<dbReference type="Gramene" id="ONIVA03G18660.1">
    <property type="protein sequence ID" value="ONIVA03G18660.1"/>
    <property type="gene ID" value="ONIVA03G18660"/>
</dbReference>
<proteinExistence type="predicted"/>
<organism evidence="2">
    <name type="scientific">Oryza nivara</name>
    <name type="common">Indian wild rice</name>
    <name type="synonym">Oryza sativa f. spontanea</name>
    <dbReference type="NCBI Taxonomy" id="4536"/>
    <lineage>
        <taxon>Eukaryota</taxon>
        <taxon>Viridiplantae</taxon>
        <taxon>Streptophyta</taxon>
        <taxon>Embryophyta</taxon>
        <taxon>Tracheophyta</taxon>
        <taxon>Spermatophyta</taxon>
        <taxon>Magnoliopsida</taxon>
        <taxon>Liliopsida</taxon>
        <taxon>Poales</taxon>
        <taxon>Poaceae</taxon>
        <taxon>BOP clade</taxon>
        <taxon>Oryzoideae</taxon>
        <taxon>Oryzeae</taxon>
        <taxon>Oryzinae</taxon>
        <taxon>Oryza</taxon>
    </lineage>
</organism>
<feature type="compositionally biased region" description="Low complexity" evidence="1">
    <location>
        <begin position="140"/>
        <end position="155"/>
    </location>
</feature>
<keyword evidence="3" id="KW-1185">Reference proteome</keyword>
<feature type="region of interest" description="Disordered" evidence="1">
    <location>
        <begin position="33"/>
        <end position="175"/>
    </location>
</feature>
<name>A0A0E0GMI0_ORYNI</name>
<dbReference type="AlphaFoldDB" id="A0A0E0GMI0"/>
<evidence type="ECO:0000313" key="2">
    <source>
        <dbReference type="EnsemblPlants" id="ONIVA03G18660.1"/>
    </source>
</evidence>
<reference evidence="2" key="2">
    <citation type="submission" date="2018-04" db="EMBL/GenBank/DDBJ databases">
        <title>OnivRS2 (Oryza nivara Reference Sequence Version 2).</title>
        <authorList>
            <person name="Zhang J."/>
            <person name="Kudrna D."/>
            <person name="Lee S."/>
            <person name="Talag J."/>
            <person name="Rajasekar S."/>
            <person name="Welchert J."/>
            <person name="Hsing Y.-I."/>
            <person name="Wing R.A."/>
        </authorList>
    </citation>
    <scope>NUCLEOTIDE SEQUENCE [LARGE SCALE GENOMIC DNA]</scope>
    <source>
        <strain evidence="2">SL10</strain>
    </source>
</reference>
<sequence length="175" mass="18280">MWAPHVNLLFPPLSTSLSSPLLSPPLFSVSIHSLPKDQPSRGERSSAAGGGGGGDEAWVDDREEGARVSARPHASSASSGRHHVRLPKLAYSTDPVGCSSSQAMHAASSSHRLSPAAPPPTRLFARSAPSGPMVYTRGNSSLSTSKTSDSRSSNESVEDEPRRPGAAVRLVLVHA</sequence>
<dbReference type="OMA" id="GPMVYTR"/>
<protein>
    <submittedName>
        <fullName evidence="2">Uncharacterized protein</fullName>
    </submittedName>
</protein>
<dbReference type="HOGENOM" id="CLU_1534948_0_0_1"/>
<evidence type="ECO:0000313" key="3">
    <source>
        <dbReference type="Proteomes" id="UP000006591"/>
    </source>
</evidence>
<feature type="compositionally biased region" description="Basic and acidic residues" evidence="1">
    <location>
        <begin position="34"/>
        <end position="44"/>
    </location>
</feature>
<evidence type="ECO:0000256" key="1">
    <source>
        <dbReference type="SAM" id="MobiDB-lite"/>
    </source>
</evidence>
<reference evidence="2" key="1">
    <citation type="submission" date="2015-04" db="UniProtKB">
        <authorList>
            <consortium name="EnsemblPlants"/>
        </authorList>
    </citation>
    <scope>IDENTIFICATION</scope>
    <source>
        <strain evidence="2">SL10</strain>
    </source>
</reference>
<dbReference type="EnsemblPlants" id="ONIVA03G18660.1">
    <property type="protein sequence ID" value="ONIVA03G18660.1"/>
    <property type="gene ID" value="ONIVA03G18660"/>
</dbReference>
<dbReference type="Proteomes" id="UP000006591">
    <property type="component" value="Chromosome 3"/>
</dbReference>
<feature type="compositionally biased region" description="Low complexity" evidence="1">
    <location>
        <begin position="99"/>
        <end position="111"/>
    </location>
</feature>